<dbReference type="Proteomes" id="UP000310066">
    <property type="component" value="Unassembled WGS sequence"/>
</dbReference>
<sequence length="258" mass="28795">MAGQRDVEQEATELTTSMATINLQVEGTEAITSTAATNSQIKARAQNDSPVPKIFTISLELRNSIYELVFACPDRTIYMLSAASPCRCLLYTCRQMYQEAEGIHKSAHQHFYSTSHFVLYCLPKPLDQPVRFSKEDLRHIQHLTYIFAIWEDGSVRPMPTLDGSPAHRPESIVGYRRRANGLWSFDSIGDMDVTCATPLIVRKPPAGALVNGCRVPPLVFQESAVGDARRPITAEEMNILLDFPLEFRADRPLGPRGA</sequence>
<organism evidence="2 3">
    <name type="scientific">Friedmanniomyces endolithicus</name>
    <dbReference type="NCBI Taxonomy" id="329885"/>
    <lineage>
        <taxon>Eukaryota</taxon>
        <taxon>Fungi</taxon>
        <taxon>Dikarya</taxon>
        <taxon>Ascomycota</taxon>
        <taxon>Pezizomycotina</taxon>
        <taxon>Dothideomycetes</taxon>
        <taxon>Dothideomycetidae</taxon>
        <taxon>Mycosphaerellales</taxon>
        <taxon>Teratosphaeriaceae</taxon>
        <taxon>Friedmanniomyces</taxon>
    </lineage>
</organism>
<evidence type="ECO:0000313" key="3">
    <source>
        <dbReference type="Proteomes" id="UP000310066"/>
    </source>
</evidence>
<dbReference type="EMBL" id="JAUJLE010000106">
    <property type="protein sequence ID" value="KAK0982497.1"/>
    <property type="molecule type" value="Genomic_DNA"/>
</dbReference>
<name>A0A4U0USY8_9PEZI</name>
<gene>
    <name evidence="2" type="ORF">B0A54_09701</name>
    <name evidence="1" type="ORF">LTR91_011523</name>
</gene>
<protein>
    <submittedName>
        <fullName evidence="2">Uncharacterized protein</fullName>
    </submittedName>
</protein>
<evidence type="ECO:0000313" key="4">
    <source>
        <dbReference type="Proteomes" id="UP001175353"/>
    </source>
</evidence>
<dbReference type="OrthoDB" id="5413827at2759"/>
<evidence type="ECO:0000313" key="2">
    <source>
        <dbReference type="EMBL" id="TKA39104.1"/>
    </source>
</evidence>
<dbReference type="Proteomes" id="UP001175353">
    <property type="component" value="Unassembled WGS sequence"/>
</dbReference>
<proteinExistence type="predicted"/>
<comment type="caution">
    <text evidence="2">The sequence shown here is derived from an EMBL/GenBank/DDBJ whole genome shotgun (WGS) entry which is preliminary data.</text>
</comment>
<dbReference type="EMBL" id="NAJP01000041">
    <property type="protein sequence ID" value="TKA39104.1"/>
    <property type="molecule type" value="Genomic_DNA"/>
</dbReference>
<keyword evidence="4" id="KW-1185">Reference proteome</keyword>
<dbReference type="AlphaFoldDB" id="A0A4U0USY8"/>
<reference evidence="2 3" key="1">
    <citation type="submission" date="2017-03" db="EMBL/GenBank/DDBJ databases">
        <title>Genomes of endolithic fungi from Antarctica.</title>
        <authorList>
            <person name="Coleine C."/>
            <person name="Masonjones S."/>
            <person name="Stajich J.E."/>
        </authorList>
    </citation>
    <scope>NUCLEOTIDE SEQUENCE [LARGE SCALE GENOMIC DNA]</scope>
    <source>
        <strain evidence="2 3">CCFEE 5311</strain>
    </source>
</reference>
<evidence type="ECO:0000313" key="1">
    <source>
        <dbReference type="EMBL" id="KAK0982497.1"/>
    </source>
</evidence>
<reference evidence="1" key="2">
    <citation type="submission" date="2023-06" db="EMBL/GenBank/DDBJ databases">
        <title>Black Yeasts Isolated from many extreme environments.</title>
        <authorList>
            <person name="Coleine C."/>
            <person name="Stajich J.E."/>
            <person name="Selbmann L."/>
        </authorList>
    </citation>
    <scope>NUCLEOTIDE SEQUENCE</scope>
    <source>
        <strain evidence="1">CCFEE 5200</strain>
    </source>
</reference>
<accession>A0A4U0USY8</accession>